<proteinExistence type="predicted"/>
<accession>A0A815QDM1</accession>
<organism evidence="4 5">
    <name type="scientific">Adineta ricciae</name>
    <name type="common">Rotifer</name>
    <dbReference type="NCBI Taxonomy" id="249248"/>
    <lineage>
        <taxon>Eukaryota</taxon>
        <taxon>Metazoa</taxon>
        <taxon>Spiralia</taxon>
        <taxon>Gnathifera</taxon>
        <taxon>Rotifera</taxon>
        <taxon>Eurotatoria</taxon>
        <taxon>Bdelloidea</taxon>
        <taxon>Adinetida</taxon>
        <taxon>Adinetidae</taxon>
        <taxon>Adineta</taxon>
    </lineage>
</organism>
<dbReference type="PANTHER" id="PTHR46599:SF6">
    <property type="entry name" value="DUAL SPECIFICITY PHOSPHATASE 26"/>
    <property type="match status" value="1"/>
</dbReference>
<dbReference type="EMBL" id="CAJNOJ010000477">
    <property type="protein sequence ID" value="CAF1461327.1"/>
    <property type="molecule type" value="Genomic_DNA"/>
</dbReference>
<gene>
    <name evidence="4" type="ORF">EDS130_LOCUS40176</name>
</gene>
<dbReference type="AlphaFoldDB" id="A0A815QDM1"/>
<sequence>MECDRNTASDKKEEITMIELKACIGILLLAGLLGRSKRDLRSLRRTSPLKPPIFKATIFDDKTTREKKKQTDKFAAIREICSDFQDNLKTCYIPGLNLTIDEQLLGFRGRCPFRQFISKKPDKYGLKFWLCVNVEAYFVLNAFPYIGRQPGQEKQKHVGENVVLELLKPFYGSNRKVTMDNSFTSVPLAKNFQTKNLTLIGALRKNKSEMLMEFLSDKTREVGSSLFGFDANLTLVSFVPKKNKAVLLLSSKHHDNHVDKKTGKPIIVLDYNKTKGAVDTVDQMCHKYTVQSDGHFVFLWCDRYGGSECFYRMEGKKPEWNRNKRYQRRLFIEELGLSLVTPLLDFRSKTSTFLHKDIQNALAIVGHPVTKRNSQESNEDPSQKKTKAVFNM</sequence>
<evidence type="ECO:0000256" key="1">
    <source>
        <dbReference type="SAM" id="MobiDB-lite"/>
    </source>
</evidence>
<feature type="transmembrane region" description="Helical" evidence="2">
    <location>
        <begin position="124"/>
        <end position="146"/>
    </location>
</feature>
<keyword evidence="2" id="KW-1133">Transmembrane helix</keyword>
<reference evidence="4" key="1">
    <citation type="submission" date="2021-02" db="EMBL/GenBank/DDBJ databases">
        <authorList>
            <person name="Nowell W R."/>
        </authorList>
    </citation>
    <scope>NUCLEOTIDE SEQUENCE</scope>
</reference>
<evidence type="ECO:0000256" key="2">
    <source>
        <dbReference type="SAM" id="Phobius"/>
    </source>
</evidence>
<evidence type="ECO:0000259" key="3">
    <source>
        <dbReference type="Pfam" id="PF13843"/>
    </source>
</evidence>
<comment type="caution">
    <text evidence="4">The sequence shown here is derived from an EMBL/GenBank/DDBJ whole genome shotgun (WGS) entry which is preliminary data.</text>
</comment>
<dbReference type="PANTHER" id="PTHR46599">
    <property type="entry name" value="PIGGYBAC TRANSPOSABLE ELEMENT-DERIVED PROTEIN 4"/>
    <property type="match status" value="1"/>
</dbReference>
<name>A0A815QDM1_ADIRI</name>
<dbReference type="Proteomes" id="UP000663852">
    <property type="component" value="Unassembled WGS sequence"/>
</dbReference>
<feature type="domain" description="PiggyBac transposable element-derived protein" evidence="3">
    <location>
        <begin position="53"/>
        <end position="292"/>
    </location>
</feature>
<keyword evidence="2" id="KW-0472">Membrane</keyword>
<keyword evidence="2" id="KW-0812">Transmembrane</keyword>
<feature type="transmembrane region" description="Helical" evidence="2">
    <location>
        <begin position="15"/>
        <end position="34"/>
    </location>
</feature>
<dbReference type="OrthoDB" id="10030973at2759"/>
<feature type="region of interest" description="Disordered" evidence="1">
    <location>
        <begin position="369"/>
        <end position="392"/>
    </location>
</feature>
<protein>
    <recommendedName>
        <fullName evidence="3">PiggyBac transposable element-derived protein domain-containing protein</fullName>
    </recommendedName>
</protein>
<evidence type="ECO:0000313" key="5">
    <source>
        <dbReference type="Proteomes" id="UP000663852"/>
    </source>
</evidence>
<evidence type="ECO:0000313" key="4">
    <source>
        <dbReference type="EMBL" id="CAF1461327.1"/>
    </source>
</evidence>
<dbReference type="InterPro" id="IPR029526">
    <property type="entry name" value="PGBD"/>
</dbReference>
<dbReference type="Pfam" id="PF13843">
    <property type="entry name" value="DDE_Tnp_1_7"/>
    <property type="match status" value="1"/>
</dbReference>